<evidence type="ECO:0000313" key="3">
    <source>
        <dbReference type="Proteomes" id="UP001230188"/>
    </source>
</evidence>
<dbReference type="Proteomes" id="UP001230188">
    <property type="component" value="Unassembled WGS sequence"/>
</dbReference>
<sequence>MGSDDGKKRRVELSLYPWVSAAVVVVVLLALVQYRKRVVEPIRRGDVTAPRTSSKPAPEPSKPASEGALKALLLEIAAMPAREALAALDRDPLGVEAVQNASEWACPTRERLVARVPNVDAERGLRFRREGAFLWFEHLSKAGGTSFCAFARKNVGARRTPPYYCMPSDGAKIAGTDGRVGRWKSAQLREYVRRTKHAIVANEWDAFPGLDDLRDDAVLATVVRDPVDRLVSAYKFWGRLHNPNKKNPRSAQDWLGMKDRAARQRPHRRFPDDFLSQVGRNNFAVWKFASGGGNDKFEDCGDNATCDREALLVAIDRLEAFHVAAPMLWQHAAAPLYRRLGWTDTAPVHRVPTGTIQNSDAKLELGQDYERFREANVFDYVLWTWLRRAFLERVRCPRPPIDDPP</sequence>
<organism evidence="2 3">
    <name type="scientific">Chrysophaeum taylorii</name>
    <dbReference type="NCBI Taxonomy" id="2483200"/>
    <lineage>
        <taxon>Eukaryota</taxon>
        <taxon>Sar</taxon>
        <taxon>Stramenopiles</taxon>
        <taxon>Ochrophyta</taxon>
        <taxon>Pelagophyceae</taxon>
        <taxon>Pelagomonadales</taxon>
        <taxon>Pelagomonadaceae</taxon>
        <taxon>Chrysophaeum</taxon>
    </lineage>
</organism>
<comment type="caution">
    <text evidence="2">The sequence shown here is derived from an EMBL/GenBank/DDBJ whole genome shotgun (WGS) entry which is preliminary data.</text>
</comment>
<evidence type="ECO:0000256" key="1">
    <source>
        <dbReference type="SAM" id="Phobius"/>
    </source>
</evidence>
<reference evidence="2" key="1">
    <citation type="submission" date="2023-01" db="EMBL/GenBank/DDBJ databases">
        <title>Metagenome sequencing of chrysophaentin producing Chrysophaeum taylorii.</title>
        <authorList>
            <person name="Davison J."/>
            <person name="Bewley C."/>
        </authorList>
    </citation>
    <scope>NUCLEOTIDE SEQUENCE</scope>
    <source>
        <strain evidence="2">NIES-1699</strain>
    </source>
</reference>
<dbReference type="AlphaFoldDB" id="A0AAD7UCB9"/>
<dbReference type="EMBL" id="JAQMWT010000435">
    <property type="protein sequence ID" value="KAJ8601372.1"/>
    <property type="molecule type" value="Genomic_DNA"/>
</dbReference>
<evidence type="ECO:0000313" key="2">
    <source>
        <dbReference type="EMBL" id="KAJ8601372.1"/>
    </source>
</evidence>
<gene>
    <name evidence="2" type="ORF">CTAYLR_005027</name>
</gene>
<proteinExistence type="predicted"/>
<keyword evidence="1" id="KW-1133">Transmembrane helix</keyword>
<accession>A0AAD7UCB9</accession>
<dbReference type="Gene3D" id="3.40.50.300">
    <property type="entry name" value="P-loop containing nucleotide triphosphate hydrolases"/>
    <property type="match status" value="1"/>
</dbReference>
<keyword evidence="1" id="KW-0812">Transmembrane</keyword>
<feature type="transmembrane region" description="Helical" evidence="1">
    <location>
        <begin position="15"/>
        <end position="34"/>
    </location>
</feature>
<dbReference type="SUPFAM" id="SSF52540">
    <property type="entry name" value="P-loop containing nucleoside triphosphate hydrolases"/>
    <property type="match status" value="1"/>
</dbReference>
<name>A0AAD7UCB9_9STRA</name>
<keyword evidence="1" id="KW-0472">Membrane</keyword>
<dbReference type="InterPro" id="IPR027417">
    <property type="entry name" value="P-loop_NTPase"/>
</dbReference>
<protein>
    <submittedName>
        <fullName evidence="2">Uncharacterized protein</fullName>
    </submittedName>
</protein>
<keyword evidence="3" id="KW-1185">Reference proteome</keyword>